<dbReference type="EnsemblPlants" id="AET7Gv21276300.17">
    <property type="protein sequence ID" value="AET7Gv21276300.17"/>
    <property type="gene ID" value="AET7Gv21276300"/>
</dbReference>
<proteinExistence type="predicted"/>
<reference evidence="1" key="4">
    <citation type="submission" date="2019-03" db="UniProtKB">
        <authorList>
            <consortium name="EnsemblPlants"/>
        </authorList>
    </citation>
    <scope>IDENTIFICATION</scope>
</reference>
<dbReference type="AlphaFoldDB" id="A0A453T7I8"/>
<evidence type="ECO:0000313" key="1">
    <source>
        <dbReference type="EnsemblPlants" id="AET7Gv21276300.17"/>
    </source>
</evidence>
<dbReference type="Proteomes" id="UP000015105">
    <property type="component" value="Chromosome 7D"/>
</dbReference>
<reference evidence="1" key="5">
    <citation type="journal article" date="2021" name="G3 (Bethesda)">
        <title>Aegilops tauschii genome assembly Aet v5.0 features greater sequence contiguity and improved annotation.</title>
        <authorList>
            <person name="Wang L."/>
            <person name="Zhu T."/>
            <person name="Rodriguez J.C."/>
            <person name="Deal K.R."/>
            <person name="Dubcovsky J."/>
            <person name="McGuire P.E."/>
            <person name="Lux T."/>
            <person name="Spannagl M."/>
            <person name="Mayer K.F.X."/>
            <person name="Baldrich P."/>
            <person name="Meyers B.C."/>
            <person name="Huo N."/>
            <person name="Gu Y.Q."/>
            <person name="Zhou H."/>
            <person name="Devos K.M."/>
            <person name="Bennetzen J.L."/>
            <person name="Unver T."/>
            <person name="Budak H."/>
            <person name="Gulick P.J."/>
            <person name="Galiba G."/>
            <person name="Kalapos B."/>
            <person name="Nelson D.R."/>
            <person name="Li P."/>
            <person name="You F.M."/>
            <person name="Luo M.C."/>
            <person name="Dvorak J."/>
        </authorList>
    </citation>
    <scope>NUCLEOTIDE SEQUENCE [LARGE SCALE GENOMIC DNA]</scope>
    <source>
        <strain evidence="1">cv. AL8/78</strain>
    </source>
</reference>
<keyword evidence="2" id="KW-1185">Reference proteome</keyword>
<dbReference type="Gramene" id="AET7Gv21276300.17">
    <property type="protein sequence ID" value="AET7Gv21276300.17"/>
    <property type="gene ID" value="AET7Gv21276300"/>
</dbReference>
<evidence type="ECO:0000313" key="2">
    <source>
        <dbReference type="Proteomes" id="UP000015105"/>
    </source>
</evidence>
<organism evidence="1 2">
    <name type="scientific">Aegilops tauschii subsp. strangulata</name>
    <name type="common">Goatgrass</name>
    <dbReference type="NCBI Taxonomy" id="200361"/>
    <lineage>
        <taxon>Eukaryota</taxon>
        <taxon>Viridiplantae</taxon>
        <taxon>Streptophyta</taxon>
        <taxon>Embryophyta</taxon>
        <taxon>Tracheophyta</taxon>
        <taxon>Spermatophyta</taxon>
        <taxon>Magnoliopsida</taxon>
        <taxon>Liliopsida</taxon>
        <taxon>Poales</taxon>
        <taxon>Poaceae</taxon>
        <taxon>BOP clade</taxon>
        <taxon>Pooideae</taxon>
        <taxon>Triticodae</taxon>
        <taxon>Triticeae</taxon>
        <taxon>Triticinae</taxon>
        <taxon>Aegilops</taxon>
    </lineage>
</organism>
<protein>
    <submittedName>
        <fullName evidence="1">Uncharacterized protein</fullName>
    </submittedName>
</protein>
<name>A0A453T7I8_AEGTS</name>
<sequence>MIGQKFFLTKVLPSLISYRFVADTLLWEDLSRSCTWLCL</sequence>
<reference evidence="2" key="2">
    <citation type="journal article" date="2017" name="Nat. Plants">
        <title>The Aegilops tauschii genome reveals multiple impacts of transposons.</title>
        <authorList>
            <person name="Zhao G."/>
            <person name="Zou C."/>
            <person name="Li K."/>
            <person name="Wang K."/>
            <person name="Li T."/>
            <person name="Gao L."/>
            <person name="Zhang X."/>
            <person name="Wang H."/>
            <person name="Yang Z."/>
            <person name="Liu X."/>
            <person name="Jiang W."/>
            <person name="Mao L."/>
            <person name="Kong X."/>
            <person name="Jiao Y."/>
            <person name="Jia J."/>
        </authorList>
    </citation>
    <scope>NUCLEOTIDE SEQUENCE [LARGE SCALE GENOMIC DNA]</scope>
    <source>
        <strain evidence="2">cv. AL8/78</strain>
    </source>
</reference>
<reference evidence="2" key="1">
    <citation type="journal article" date="2014" name="Science">
        <title>Ancient hybridizations among the ancestral genomes of bread wheat.</title>
        <authorList>
            <consortium name="International Wheat Genome Sequencing Consortium,"/>
            <person name="Marcussen T."/>
            <person name="Sandve S.R."/>
            <person name="Heier L."/>
            <person name="Spannagl M."/>
            <person name="Pfeifer M."/>
            <person name="Jakobsen K.S."/>
            <person name="Wulff B.B."/>
            <person name="Steuernagel B."/>
            <person name="Mayer K.F."/>
            <person name="Olsen O.A."/>
        </authorList>
    </citation>
    <scope>NUCLEOTIDE SEQUENCE [LARGE SCALE GENOMIC DNA]</scope>
    <source>
        <strain evidence="2">cv. AL8/78</strain>
    </source>
</reference>
<reference evidence="1" key="3">
    <citation type="journal article" date="2017" name="Nature">
        <title>Genome sequence of the progenitor of the wheat D genome Aegilops tauschii.</title>
        <authorList>
            <person name="Luo M.C."/>
            <person name="Gu Y.Q."/>
            <person name="Puiu D."/>
            <person name="Wang H."/>
            <person name="Twardziok S.O."/>
            <person name="Deal K.R."/>
            <person name="Huo N."/>
            <person name="Zhu T."/>
            <person name="Wang L."/>
            <person name="Wang Y."/>
            <person name="McGuire P.E."/>
            <person name="Liu S."/>
            <person name="Long H."/>
            <person name="Ramasamy R.K."/>
            <person name="Rodriguez J.C."/>
            <person name="Van S.L."/>
            <person name="Yuan L."/>
            <person name="Wang Z."/>
            <person name="Xia Z."/>
            <person name="Xiao L."/>
            <person name="Anderson O.D."/>
            <person name="Ouyang S."/>
            <person name="Liang Y."/>
            <person name="Zimin A.V."/>
            <person name="Pertea G."/>
            <person name="Qi P."/>
            <person name="Bennetzen J.L."/>
            <person name="Dai X."/>
            <person name="Dawson M.W."/>
            <person name="Muller H.G."/>
            <person name="Kugler K."/>
            <person name="Rivarola-Duarte L."/>
            <person name="Spannagl M."/>
            <person name="Mayer K.F.X."/>
            <person name="Lu F.H."/>
            <person name="Bevan M.W."/>
            <person name="Leroy P."/>
            <person name="Li P."/>
            <person name="You F.M."/>
            <person name="Sun Q."/>
            <person name="Liu Z."/>
            <person name="Lyons E."/>
            <person name="Wicker T."/>
            <person name="Salzberg S.L."/>
            <person name="Devos K.M."/>
            <person name="Dvorak J."/>
        </authorList>
    </citation>
    <scope>NUCLEOTIDE SEQUENCE [LARGE SCALE GENOMIC DNA]</scope>
    <source>
        <strain evidence="1">cv. AL8/78</strain>
    </source>
</reference>
<accession>A0A453T7I8</accession>